<accession>A0ABS5J9F4</accession>
<proteinExistence type="predicted"/>
<feature type="signal peptide" evidence="1">
    <location>
        <begin position="1"/>
        <end position="17"/>
    </location>
</feature>
<protein>
    <submittedName>
        <fullName evidence="2">DUF4943 family protein</fullName>
    </submittedName>
</protein>
<sequence length="159" mass="17780">MKYIWLILCAAALSVNACQENKALQDKDDAAKYVSLLTANKYPKYDILPKLEKKDIGVLLKQAGNNDIIENYPIPALSAAAYGPQKVGMIILYTVESIRQQRPVGVSNRPFITDTTAPQRKVELAEVAGLYTSWWDQHKDKTAAELKNISPLEGTPFKW</sequence>
<evidence type="ECO:0000313" key="3">
    <source>
        <dbReference type="Proteomes" id="UP000676386"/>
    </source>
</evidence>
<dbReference type="RefSeq" id="WP_211977005.1">
    <property type="nucleotide sequence ID" value="NZ_CBFHAM010000012.1"/>
</dbReference>
<feature type="chain" id="PRO_5046189284" evidence="1">
    <location>
        <begin position="18"/>
        <end position="159"/>
    </location>
</feature>
<dbReference type="Proteomes" id="UP000676386">
    <property type="component" value="Unassembled WGS sequence"/>
</dbReference>
<keyword evidence="3" id="KW-1185">Reference proteome</keyword>
<organism evidence="2 3">
    <name type="scientific">Chitinophaga hostae</name>
    <dbReference type="NCBI Taxonomy" id="2831022"/>
    <lineage>
        <taxon>Bacteria</taxon>
        <taxon>Pseudomonadati</taxon>
        <taxon>Bacteroidota</taxon>
        <taxon>Chitinophagia</taxon>
        <taxon>Chitinophagales</taxon>
        <taxon>Chitinophagaceae</taxon>
        <taxon>Chitinophaga</taxon>
    </lineage>
</organism>
<dbReference type="InterPro" id="IPR032546">
    <property type="entry name" value="DUF4943"/>
</dbReference>
<dbReference type="EMBL" id="JAGTXB010000025">
    <property type="protein sequence ID" value="MBS0031846.1"/>
    <property type="molecule type" value="Genomic_DNA"/>
</dbReference>
<comment type="caution">
    <text evidence="2">The sequence shown here is derived from an EMBL/GenBank/DDBJ whole genome shotgun (WGS) entry which is preliminary data.</text>
</comment>
<keyword evidence="1" id="KW-0732">Signal</keyword>
<gene>
    <name evidence="2" type="ORF">KE626_31225</name>
</gene>
<dbReference type="Pfam" id="PF16301">
    <property type="entry name" value="DUF4943"/>
    <property type="match status" value="1"/>
</dbReference>
<evidence type="ECO:0000313" key="2">
    <source>
        <dbReference type="EMBL" id="MBS0031846.1"/>
    </source>
</evidence>
<evidence type="ECO:0000256" key="1">
    <source>
        <dbReference type="SAM" id="SignalP"/>
    </source>
</evidence>
<name>A0ABS5J9F4_9BACT</name>
<reference evidence="2 3" key="1">
    <citation type="submission" date="2021-04" db="EMBL/GenBank/DDBJ databases">
        <title>Chitinophaga sp. nov., isolated from the rhizosphere soil.</title>
        <authorList>
            <person name="He S."/>
        </authorList>
    </citation>
    <scope>NUCLEOTIDE SEQUENCE [LARGE SCALE GENOMIC DNA]</scope>
    <source>
        <strain evidence="2 3">2R12</strain>
    </source>
</reference>